<evidence type="ECO:0000256" key="1">
    <source>
        <dbReference type="SAM" id="MobiDB-lite"/>
    </source>
</evidence>
<name>A0ABP0DEW3_9PEZI</name>
<dbReference type="EMBL" id="CAWUOM010000028">
    <property type="protein sequence ID" value="CAK7266778.1"/>
    <property type="molecule type" value="Genomic_DNA"/>
</dbReference>
<keyword evidence="3" id="KW-1185">Reference proteome</keyword>
<proteinExistence type="predicted"/>
<evidence type="ECO:0000313" key="3">
    <source>
        <dbReference type="Proteomes" id="UP001642501"/>
    </source>
</evidence>
<accession>A0ABP0DEW3</accession>
<protein>
    <recommendedName>
        <fullName evidence="4">HNH nuclease domain-containing protein</fullName>
    </recommendedName>
</protein>
<comment type="caution">
    <text evidence="2">The sequence shown here is derived from an EMBL/GenBank/DDBJ whole genome shotgun (WGS) entry which is preliminary data.</text>
</comment>
<sequence length="329" mass="35376">MAATTVARGVLDHNHLVVLLASIGAGEEAVQRALRERATSAPIVPGADVDFHKQNLAYDVVYRLLLPFRAISEAVGSVPADGSDGSDSEDGSSTGGSSCMSLGVDHNGSAFHHMSIENTTQSFGRTFIFPPSPLLALGQPESDDNPHTDSAIQAARCIDLVDPEAIALLQDTANDTQASTVILNNEWSNAFLRFEAVIVPRDPDILDGVMVVRPVKNKGSRGAELLVFQPGALSRRLLALHAKMARILYETHAGKLIDDLLSDNANAEGLAGDGGTHVGLLMQLRLDGWSPAKKKRRGRWSQRRGGLEDTDATMIWIEDAILVQEDECR</sequence>
<organism evidence="2 3">
    <name type="scientific">Sporothrix epigloea</name>
    <dbReference type="NCBI Taxonomy" id="1892477"/>
    <lineage>
        <taxon>Eukaryota</taxon>
        <taxon>Fungi</taxon>
        <taxon>Dikarya</taxon>
        <taxon>Ascomycota</taxon>
        <taxon>Pezizomycotina</taxon>
        <taxon>Sordariomycetes</taxon>
        <taxon>Sordariomycetidae</taxon>
        <taxon>Ophiostomatales</taxon>
        <taxon>Ophiostomataceae</taxon>
        <taxon>Sporothrix</taxon>
    </lineage>
</organism>
<feature type="region of interest" description="Disordered" evidence="1">
    <location>
        <begin position="77"/>
        <end position="99"/>
    </location>
</feature>
<dbReference type="Proteomes" id="UP001642501">
    <property type="component" value="Unassembled WGS sequence"/>
</dbReference>
<evidence type="ECO:0000313" key="2">
    <source>
        <dbReference type="EMBL" id="CAK7266778.1"/>
    </source>
</evidence>
<gene>
    <name evidence="2" type="ORF">SEPCBS57363_002264</name>
</gene>
<reference evidence="2 3" key="1">
    <citation type="submission" date="2024-01" db="EMBL/GenBank/DDBJ databases">
        <authorList>
            <person name="Allen C."/>
            <person name="Tagirdzhanova G."/>
        </authorList>
    </citation>
    <scope>NUCLEOTIDE SEQUENCE [LARGE SCALE GENOMIC DNA]</scope>
    <source>
        <strain evidence="2 3">CBS 573.63</strain>
    </source>
</reference>
<evidence type="ECO:0008006" key="4">
    <source>
        <dbReference type="Google" id="ProtNLM"/>
    </source>
</evidence>